<evidence type="ECO:0000313" key="8">
    <source>
        <dbReference type="EMBL" id="KAJ3201546.1"/>
    </source>
</evidence>
<dbReference type="EMBL" id="JADGJW010001711">
    <property type="protein sequence ID" value="KAJ3201546.1"/>
    <property type="molecule type" value="Genomic_DNA"/>
</dbReference>
<keyword evidence="9" id="KW-1185">Reference proteome</keyword>
<evidence type="ECO:0000256" key="7">
    <source>
        <dbReference type="SAM" id="Phobius"/>
    </source>
</evidence>
<keyword evidence="2" id="KW-0677">Repeat</keyword>
<feature type="transmembrane region" description="Helical" evidence="7">
    <location>
        <begin position="136"/>
        <end position="163"/>
    </location>
</feature>
<dbReference type="InterPro" id="IPR036640">
    <property type="entry name" value="ABC1_TM_sf"/>
</dbReference>
<evidence type="ECO:0000256" key="2">
    <source>
        <dbReference type="ARBA" id="ARBA00022737"/>
    </source>
</evidence>
<keyword evidence="1 7" id="KW-0812">Transmembrane</keyword>
<evidence type="ECO:0000256" key="6">
    <source>
        <dbReference type="ARBA" id="ARBA00023136"/>
    </source>
</evidence>
<evidence type="ECO:0000313" key="9">
    <source>
        <dbReference type="Proteomes" id="UP001211065"/>
    </source>
</evidence>
<name>A0AAD5XUQ1_9FUNG</name>
<protein>
    <submittedName>
        <fullName evidence="8">Uncharacterized protein</fullName>
    </submittedName>
</protein>
<evidence type="ECO:0000256" key="1">
    <source>
        <dbReference type="ARBA" id="ARBA00022692"/>
    </source>
</evidence>
<dbReference type="GO" id="GO:0016020">
    <property type="term" value="C:membrane"/>
    <property type="evidence" value="ECO:0007669"/>
    <property type="project" value="InterPro"/>
</dbReference>
<keyword evidence="6 7" id="KW-0472">Membrane</keyword>
<dbReference type="GO" id="GO:0042626">
    <property type="term" value="F:ATPase-coupled transmembrane transporter activity"/>
    <property type="evidence" value="ECO:0007669"/>
    <property type="project" value="TreeGrafter"/>
</dbReference>
<evidence type="ECO:0000256" key="3">
    <source>
        <dbReference type="ARBA" id="ARBA00022741"/>
    </source>
</evidence>
<dbReference type="GO" id="GO:0005524">
    <property type="term" value="F:ATP binding"/>
    <property type="evidence" value="ECO:0007669"/>
    <property type="project" value="UniProtKB-KW"/>
</dbReference>
<reference evidence="8" key="1">
    <citation type="submission" date="2020-05" db="EMBL/GenBank/DDBJ databases">
        <title>Phylogenomic resolution of chytrid fungi.</title>
        <authorList>
            <person name="Stajich J.E."/>
            <person name="Amses K."/>
            <person name="Simmons R."/>
            <person name="Seto K."/>
            <person name="Myers J."/>
            <person name="Bonds A."/>
            <person name="Quandt C.A."/>
            <person name="Barry K."/>
            <person name="Liu P."/>
            <person name="Grigoriev I."/>
            <person name="Longcore J.E."/>
            <person name="James T.Y."/>
        </authorList>
    </citation>
    <scope>NUCLEOTIDE SEQUENCE</scope>
    <source>
        <strain evidence="8">JEL0476</strain>
    </source>
</reference>
<feature type="transmembrane region" description="Helical" evidence="7">
    <location>
        <begin position="183"/>
        <end position="203"/>
    </location>
</feature>
<dbReference type="PANTHER" id="PTHR24223:SF353">
    <property type="entry name" value="ABC TRANSPORTER ATP-BINDING PROTEIN_PERMEASE VMR1-RELATED"/>
    <property type="match status" value="1"/>
</dbReference>
<keyword evidence="5 7" id="KW-1133">Transmembrane helix</keyword>
<accession>A0AAD5XUQ1</accession>
<evidence type="ECO:0000256" key="4">
    <source>
        <dbReference type="ARBA" id="ARBA00022840"/>
    </source>
</evidence>
<dbReference type="Proteomes" id="UP001211065">
    <property type="component" value="Unassembled WGS sequence"/>
</dbReference>
<organism evidence="8 9">
    <name type="scientific">Clydaea vesicula</name>
    <dbReference type="NCBI Taxonomy" id="447962"/>
    <lineage>
        <taxon>Eukaryota</taxon>
        <taxon>Fungi</taxon>
        <taxon>Fungi incertae sedis</taxon>
        <taxon>Chytridiomycota</taxon>
        <taxon>Chytridiomycota incertae sedis</taxon>
        <taxon>Chytridiomycetes</taxon>
        <taxon>Lobulomycetales</taxon>
        <taxon>Lobulomycetaceae</taxon>
        <taxon>Clydaea</taxon>
    </lineage>
</organism>
<keyword evidence="3" id="KW-0547">Nucleotide-binding</keyword>
<dbReference type="PANTHER" id="PTHR24223">
    <property type="entry name" value="ATP-BINDING CASSETTE SUB-FAMILY C"/>
    <property type="match status" value="1"/>
</dbReference>
<proteinExistence type="predicted"/>
<dbReference type="SUPFAM" id="SSF90123">
    <property type="entry name" value="ABC transporter transmembrane region"/>
    <property type="match status" value="1"/>
</dbReference>
<gene>
    <name evidence="8" type="ORF">HK099_002211</name>
</gene>
<comment type="caution">
    <text evidence="8">The sequence shown here is derived from an EMBL/GenBank/DDBJ whole genome shotgun (WGS) entry which is preliminary data.</text>
</comment>
<sequence>MVTFMLKLTDFPSAASIFYVAVLLLDLIQSRTTDKYLHLSKAAISLVLIWLDFYLRKHQTYFEPAPATDGYRHKSLEMKAGILSILTFNWLTPLISVGNKRILTEDDLWELNECDLSENSLARFQEVKKNSKTKNLYLLILYTIWKPFILQLIFGMVETALGLSGPFFLNKILKWIQCKEDTAFGGWGFLAAMFSCSIIKTLVDGQLQFSARRMGIQGKKKKTEVS</sequence>
<dbReference type="AlphaFoldDB" id="A0AAD5XUQ1"/>
<dbReference type="InterPro" id="IPR050173">
    <property type="entry name" value="ABC_transporter_C-like"/>
</dbReference>
<evidence type="ECO:0000256" key="5">
    <source>
        <dbReference type="ARBA" id="ARBA00022989"/>
    </source>
</evidence>
<keyword evidence="4" id="KW-0067">ATP-binding</keyword>